<evidence type="ECO:0000256" key="2">
    <source>
        <dbReference type="ARBA" id="ARBA00009778"/>
    </source>
</evidence>
<name>A0A8K0MZV7_COCNU</name>
<evidence type="ECO:0000256" key="7">
    <source>
        <dbReference type="ARBA" id="ARBA00023136"/>
    </source>
</evidence>
<dbReference type="EMBL" id="CM017875">
    <property type="protein sequence ID" value="KAG1337987.1"/>
    <property type="molecule type" value="Genomic_DNA"/>
</dbReference>
<feature type="coiled-coil region" evidence="8">
    <location>
        <begin position="207"/>
        <end position="262"/>
    </location>
</feature>
<proteinExistence type="inferred from homology"/>
<dbReference type="InterPro" id="IPR004813">
    <property type="entry name" value="OPT"/>
</dbReference>
<dbReference type="Pfam" id="PF03169">
    <property type="entry name" value="OPT"/>
    <property type="match status" value="2"/>
</dbReference>
<keyword evidence="6 8" id="KW-0175">Coiled coil</keyword>
<dbReference type="PANTHER" id="PTHR34224:SF4">
    <property type="entry name" value="INTERACTOR OF CONSTITUTIVE ACTIVE ROPS 2, CHLOROPLASTIC"/>
    <property type="match status" value="1"/>
</dbReference>
<feature type="region of interest" description="Disordered" evidence="9">
    <location>
        <begin position="184"/>
        <end position="205"/>
    </location>
</feature>
<keyword evidence="4 10" id="KW-0812">Transmembrane</keyword>
<evidence type="ECO:0000256" key="1">
    <source>
        <dbReference type="ARBA" id="ARBA00004141"/>
    </source>
</evidence>
<gene>
    <name evidence="11" type="ORF">COCNU_04G002930</name>
</gene>
<dbReference type="OrthoDB" id="1932291at2759"/>
<keyword evidence="12" id="KW-1185">Reference proteome</keyword>
<evidence type="ECO:0000256" key="4">
    <source>
        <dbReference type="ARBA" id="ARBA00022692"/>
    </source>
</evidence>
<dbReference type="GO" id="GO:0035673">
    <property type="term" value="F:oligopeptide transmembrane transporter activity"/>
    <property type="evidence" value="ECO:0007669"/>
    <property type="project" value="InterPro"/>
</dbReference>
<feature type="coiled-coil region" evidence="8">
    <location>
        <begin position="331"/>
        <end position="375"/>
    </location>
</feature>
<dbReference type="Proteomes" id="UP000797356">
    <property type="component" value="Chromosome 4"/>
</dbReference>
<evidence type="ECO:0000313" key="11">
    <source>
        <dbReference type="EMBL" id="KAG1337987.1"/>
    </source>
</evidence>
<reference evidence="11" key="1">
    <citation type="journal article" date="2017" name="Gigascience">
        <title>The genome draft of coconut (Cocos nucifera).</title>
        <authorList>
            <person name="Xiao Y."/>
            <person name="Xu P."/>
            <person name="Fan H."/>
            <person name="Baudouin L."/>
            <person name="Xia W."/>
            <person name="Bocs S."/>
            <person name="Xu J."/>
            <person name="Li Q."/>
            <person name="Guo A."/>
            <person name="Zhou L."/>
            <person name="Li J."/>
            <person name="Wu Y."/>
            <person name="Ma Z."/>
            <person name="Armero A."/>
            <person name="Issali A.E."/>
            <person name="Liu N."/>
            <person name="Peng M."/>
            <person name="Yang Y."/>
        </authorList>
    </citation>
    <scope>NUCLEOTIDE SEQUENCE</scope>
    <source>
        <tissue evidence="11">Spear leaf of Hainan Tall coconut</tissue>
    </source>
</reference>
<reference evidence="11" key="2">
    <citation type="submission" date="2019-07" db="EMBL/GenBank/DDBJ databases">
        <authorList>
            <person name="Yang Y."/>
            <person name="Bocs S."/>
            <person name="Baudouin L."/>
        </authorList>
    </citation>
    <scope>NUCLEOTIDE SEQUENCE</scope>
    <source>
        <tissue evidence="11">Spear leaf of Hainan Tall coconut</tissue>
    </source>
</reference>
<comment type="caution">
    <text evidence="11">The sequence shown here is derived from an EMBL/GenBank/DDBJ whole genome shotgun (WGS) entry which is preliminary data.</text>
</comment>
<dbReference type="PANTHER" id="PTHR34224">
    <property type="entry name" value="INTERACTOR OF CONSTITUTIVE ACTIVE ROPS 2, CHLOROPLASTIC-RELATED"/>
    <property type="match status" value="1"/>
</dbReference>
<keyword evidence="5 10" id="KW-1133">Transmembrane helix</keyword>
<comment type="subcellular location">
    <subcellularLocation>
        <location evidence="1">Membrane</location>
        <topology evidence="1">Multi-pass membrane protein</topology>
    </subcellularLocation>
</comment>
<evidence type="ECO:0000256" key="8">
    <source>
        <dbReference type="SAM" id="Coils"/>
    </source>
</evidence>
<feature type="coiled-coil region" evidence="8">
    <location>
        <begin position="644"/>
        <end position="685"/>
    </location>
</feature>
<evidence type="ECO:0000256" key="6">
    <source>
        <dbReference type="ARBA" id="ARBA00023054"/>
    </source>
</evidence>
<evidence type="ECO:0000313" key="12">
    <source>
        <dbReference type="Proteomes" id="UP000797356"/>
    </source>
</evidence>
<feature type="transmembrane region" description="Helical" evidence="10">
    <location>
        <begin position="155"/>
        <end position="174"/>
    </location>
</feature>
<keyword evidence="7 10" id="KW-0472">Membrane</keyword>
<organism evidence="11 12">
    <name type="scientific">Cocos nucifera</name>
    <name type="common">Coconut palm</name>
    <dbReference type="NCBI Taxonomy" id="13894"/>
    <lineage>
        <taxon>Eukaryota</taxon>
        <taxon>Viridiplantae</taxon>
        <taxon>Streptophyta</taxon>
        <taxon>Embryophyta</taxon>
        <taxon>Tracheophyta</taxon>
        <taxon>Spermatophyta</taxon>
        <taxon>Magnoliopsida</taxon>
        <taxon>Liliopsida</taxon>
        <taxon>Arecaceae</taxon>
        <taxon>Arecoideae</taxon>
        <taxon>Cocoseae</taxon>
        <taxon>Attaleinae</taxon>
        <taxon>Cocos</taxon>
    </lineage>
</organism>
<comment type="similarity">
    <text evidence="2">Belongs to the ICR family.</text>
</comment>
<sequence length="749" mass="84991">MGLILPGKPIANVCFKVYGYMSMAQAVSFLSDFKLGHYMKIPPRSMFLVQERSTLPSHGGCWGLSRIYANLTSFQKTAPGHAQVIESSLTLRSSGVWLFPSRTWIPLINLPVLFGATASMPPATALNYIAWVTVGTVFNFFVFRYRKRWWERYNYILSAALDAGVAFMGVFLYFTPNLENTELARGNNRKSQKHADNQNKKKRPNRTAELEFQLIQLQEDLKKTKDQLNSSESSKKRAIQEAEEAKKQLLVMSAKLEDSQRQLVALSDAEEARFQELRKISQERDRAWQSELEALQKQHSVDSAALASSLNEIQRLKLEFEMVFKSEAAQARQSEAENSELQALKQDMEEAISIIANLKVQLRDSEKAEADAKATVIETKQQLETARMTIENLLTGGSKFMDSFSLVASELEESRARVNSLEEVVRKLQEGHFHACSQSLVLHNGDCYSPQKIRCNPLESETEQLRSALEAAEMKYQEEQIQRIVQTQHVYELMEQMKIDTRVRETELESALNNSKSDIIILKAILYDKEAELRSLSDMNKKLHEELQKGRTNQMESELDLKLKQSIADITDLKADLMDKETALQSISEKNEQLKSEMMKREMECHKAYEAAIAEVELARSAEKQALIRLGLVTEEADKNSRTAARAAEQLDAVQAMKSEMEAELRRLKVQAEQWRKAAEAAMAVLTASNNGRLLDGTGSLDFECNSVDEKLISSPFSDDLDDDESPRKKNNNMLRRISGLWKKGQKLS</sequence>
<dbReference type="InterPro" id="IPR029688">
    <property type="entry name" value="ICR"/>
</dbReference>
<evidence type="ECO:0000256" key="9">
    <source>
        <dbReference type="SAM" id="MobiDB-lite"/>
    </source>
</evidence>
<accession>A0A8K0MZV7</accession>
<feature type="region of interest" description="Disordered" evidence="9">
    <location>
        <begin position="714"/>
        <end position="749"/>
    </location>
</feature>
<evidence type="ECO:0000256" key="10">
    <source>
        <dbReference type="SAM" id="Phobius"/>
    </source>
</evidence>
<feature type="transmembrane region" description="Helical" evidence="10">
    <location>
        <begin position="125"/>
        <end position="143"/>
    </location>
</feature>
<evidence type="ECO:0000256" key="5">
    <source>
        <dbReference type="ARBA" id="ARBA00022989"/>
    </source>
</evidence>
<protein>
    <submittedName>
        <fullName evidence="11">Putative Interactor of constitutive active ROPs 2, chloroplastic</fullName>
    </submittedName>
</protein>
<dbReference type="GO" id="GO:0016020">
    <property type="term" value="C:membrane"/>
    <property type="evidence" value="ECO:0007669"/>
    <property type="project" value="UniProtKB-SubCell"/>
</dbReference>
<keyword evidence="3" id="KW-0813">Transport</keyword>
<dbReference type="AlphaFoldDB" id="A0A8K0MZV7"/>
<feature type="coiled-coil region" evidence="8">
    <location>
        <begin position="570"/>
        <end position="604"/>
    </location>
</feature>
<evidence type="ECO:0000256" key="3">
    <source>
        <dbReference type="ARBA" id="ARBA00022448"/>
    </source>
</evidence>